<keyword evidence="1" id="KW-1133">Transmembrane helix</keyword>
<keyword evidence="1" id="KW-0472">Membrane</keyword>
<sequence>MAPSLRIYALLTVLHILTDLTHASTQLSQRQSVNYSQPIDVSKIPSCLLGTCETDPFGSAPENACKPVRASTQLYNRSCYCALKDPLYCAWSCTWWEWMATEDWFMDECGPDSDKLLYDGLPACAQRCLRPALVYYGCVTEGRNCFCIHGSLFNCQSNCHKESEVTAIQNWLVGQCGVSAALGKKGAEHGVFYGSTDDDSESRDSPVLFQTKRKELKWYEIFAIVLLCISVLVGIIMWIDLRVRQRSHMPPQDQPQGWIPDTLRENTLSQRLRLKGPAWKALPGDAEG</sequence>
<evidence type="ECO:0008006" key="5">
    <source>
        <dbReference type="Google" id="ProtNLM"/>
    </source>
</evidence>
<keyword evidence="4" id="KW-1185">Reference proteome</keyword>
<dbReference type="RefSeq" id="XP_018687614.1">
    <property type="nucleotide sequence ID" value="XM_018842854.1"/>
</dbReference>
<comment type="caution">
    <text evidence="3">The sequence shown here is derived from an EMBL/GenBank/DDBJ whole genome shotgun (WGS) entry which is preliminary data.</text>
</comment>
<feature type="signal peptide" evidence="2">
    <location>
        <begin position="1"/>
        <end position="23"/>
    </location>
</feature>
<reference evidence="3 4" key="1">
    <citation type="submission" date="2016-04" db="EMBL/GenBank/DDBJ databases">
        <title>Draft genome of Fonsecaea erecta CBS 125763.</title>
        <authorList>
            <person name="Weiss V.A."/>
            <person name="Vicente V.A."/>
            <person name="Raittz R.T."/>
            <person name="Moreno L.F."/>
            <person name="De Souza E.M."/>
            <person name="Pedrosa F.O."/>
            <person name="Steffens M.B."/>
            <person name="Faoro H."/>
            <person name="Tadra-Sfeir M.Z."/>
            <person name="Najafzadeh M.J."/>
            <person name="Felipe M.S."/>
            <person name="Teixeira M."/>
            <person name="Sun J."/>
            <person name="Xi L."/>
            <person name="Gomes R."/>
            <person name="De Azevedo C.M."/>
            <person name="Salgado C.G."/>
            <person name="Da Silva M.B."/>
            <person name="Nascimento M.F."/>
            <person name="Queiroz-Telles F."/>
            <person name="Attili D.S."/>
            <person name="Gorbushina A."/>
        </authorList>
    </citation>
    <scope>NUCLEOTIDE SEQUENCE [LARGE SCALE GENOMIC DNA]</scope>
    <source>
        <strain evidence="3 4">CBS 125763</strain>
    </source>
</reference>
<keyword evidence="1" id="KW-0812">Transmembrane</keyword>
<dbReference type="EMBL" id="LVYI01000014">
    <property type="protein sequence ID" value="OAP54247.1"/>
    <property type="molecule type" value="Genomic_DNA"/>
</dbReference>
<dbReference type="Proteomes" id="UP000078343">
    <property type="component" value="Unassembled WGS sequence"/>
</dbReference>
<evidence type="ECO:0000256" key="1">
    <source>
        <dbReference type="SAM" id="Phobius"/>
    </source>
</evidence>
<organism evidence="3 4">
    <name type="scientific">Fonsecaea erecta</name>
    <dbReference type="NCBI Taxonomy" id="1367422"/>
    <lineage>
        <taxon>Eukaryota</taxon>
        <taxon>Fungi</taxon>
        <taxon>Dikarya</taxon>
        <taxon>Ascomycota</taxon>
        <taxon>Pezizomycotina</taxon>
        <taxon>Eurotiomycetes</taxon>
        <taxon>Chaetothyriomycetidae</taxon>
        <taxon>Chaetothyriales</taxon>
        <taxon>Herpotrichiellaceae</taxon>
        <taxon>Fonsecaea</taxon>
    </lineage>
</organism>
<evidence type="ECO:0000313" key="4">
    <source>
        <dbReference type="Proteomes" id="UP000078343"/>
    </source>
</evidence>
<accession>A0A178Z3E6</accession>
<feature type="transmembrane region" description="Helical" evidence="1">
    <location>
        <begin position="218"/>
        <end position="239"/>
    </location>
</feature>
<dbReference type="AlphaFoldDB" id="A0A178Z3E6"/>
<gene>
    <name evidence="3" type="ORF">AYL99_11348</name>
</gene>
<feature type="chain" id="PRO_5008098261" description="Extracellular membrane protein CFEM domain-containing protein" evidence="2">
    <location>
        <begin position="24"/>
        <end position="288"/>
    </location>
</feature>
<name>A0A178Z3E6_9EURO</name>
<keyword evidence="2" id="KW-0732">Signal</keyword>
<proteinExistence type="predicted"/>
<dbReference type="GeneID" id="30015516"/>
<evidence type="ECO:0000256" key="2">
    <source>
        <dbReference type="SAM" id="SignalP"/>
    </source>
</evidence>
<evidence type="ECO:0000313" key="3">
    <source>
        <dbReference type="EMBL" id="OAP54247.1"/>
    </source>
</evidence>
<protein>
    <recommendedName>
        <fullName evidence="5">Extracellular membrane protein CFEM domain-containing protein</fullName>
    </recommendedName>
</protein>
<dbReference type="OrthoDB" id="4151660at2759"/>